<dbReference type="OrthoDB" id="3175061at2"/>
<dbReference type="GO" id="GO:0016020">
    <property type="term" value="C:membrane"/>
    <property type="evidence" value="ECO:0007669"/>
    <property type="project" value="InterPro"/>
</dbReference>
<feature type="transmembrane region" description="Helical" evidence="1">
    <location>
        <begin position="239"/>
        <end position="265"/>
    </location>
</feature>
<dbReference type="InterPro" id="IPR000045">
    <property type="entry name" value="Prepilin_IV_endopep_pep"/>
</dbReference>
<feature type="transmembrane region" description="Helical" evidence="1">
    <location>
        <begin position="6"/>
        <end position="28"/>
    </location>
</feature>
<proteinExistence type="predicted"/>
<feature type="domain" description="Prepilin type IV endopeptidase peptidase" evidence="2">
    <location>
        <begin position="158"/>
        <end position="255"/>
    </location>
</feature>
<sequence>MTGYALNVLALCAAVGATAGAFAIPRIADMLLSRAYLRSYTWWYCCLDDFAHYRDVCPDRLPRQNEKGTAGAVGIWLADCRSQALKGALTHERAEALREAGIDVGKGASTRSEVEQQRRCSFSPRPWQRAVLAAAMALWFAAQPLFGVPWHQGALLCVCGAAMASGVVCDLRARMIPLECCAALLVAGGAYQLLRHGSIGIAEGAVAAAAVLAACWTANRIARKSGGSVGFGDIRCMTALAFACGPATLLGAAACYVSACAFSLAGMLAHRLGRRDGIPMAPFLSIWLAVGTTVLG</sequence>
<dbReference type="AlphaFoldDB" id="A0A369LAS7"/>
<keyword evidence="4" id="KW-1185">Reference proteome</keyword>
<comment type="caution">
    <text evidence="3">The sequence shown here is derived from an EMBL/GenBank/DDBJ whole genome shotgun (WGS) entry which is preliminary data.</text>
</comment>
<feature type="transmembrane region" description="Helical" evidence="1">
    <location>
        <begin position="277"/>
        <end position="295"/>
    </location>
</feature>
<keyword evidence="1" id="KW-0812">Transmembrane</keyword>
<dbReference type="STRING" id="1034345.GCA_000236865_00501"/>
<evidence type="ECO:0000313" key="4">
    <source>
        <dbReference type="Proteomes" id="UP000253792"/>
    </source>
</evidence>
<name>A0A369LAS7_9ACTN</name>
<reference evidence="3 4" key="1">
    <citation type="journal article" date="2018" name="Elife">
        <title>Discovery and characterization of a prevalent human gut bacterial enzyme sufficient for the inactivation of a family of plant toxins.</title>
        <authorList>
            <person name="Koppel N."/>
            <person name="Bisanz J.E."/>
            <person name="Pandelia M.E."/>
            <person name="Turnbaugh P.J."/>
            <person name="Balskus E.P."/>
        </authorList>
    </citation>
    <scope>NUCLEOTIDE SEQUENCE [LARGE SCALE GENOMIC DNA]</scope>
    <source>
        <strain evidence="4">anaerobia AP69FAA</strain>
    </source>
</reference>
<feature type="transmembrane region" description="Helical" evidence="1">
    <location>
        <begin position="200"/>
        <end position="218"/>
    </location>
</feature>
<dbReference type="RefSeq" id="WP_114620487.1">
    <property type="nucleotide sequence ID" value="NZ_PPTP01000003.1"/>
</dbReference>
<dbReference type="Proteomes" id="UP000253792">
    <property type="component" value="Unassembled WGS sequence"/>
</dbReference>
<evidence type="ECO:0000313" key="3">
    <source>
        <dbReference type="EMBL" id="RDB56192.1"/>
    </source>
</evidence>
<protein>
    <submittedName>
        <fullName evidence="3">Peptidase A24</fullName>
    </submittedName>
</protein>
<dbReference type="EMBL" id="PPTP01000003">
    <property type="protein sequence ID" value="RDB56192.1"/>
    <property type="molecule type" value="Genomic_DNA"/>
</dbReference>
<evidence type="ECO:0000256" key="1">
    <source>
        <dbReference type="SAM" id="Phobius"/>
    </source>
</evidence>
<feature type="transmembrane region" description="Helical" evidence="1">
    <location>
        <begin position="176"/>
        <end position="194"/>
    </location>
</feature>
<dbReference type="Gene3D" id="1.20.120.1220">
    <property type="match status" value="1"/>
</dbReference>
<dbReference type="GO" id="GO:0004190">
    <property type="term" value="F:aspartic-type endopeptidase activity"/>
    <property type="evidence" value="ECO:0007669"/>
    <property type="project" value="InterPro"/>
</dbReference>
<keyword evidence="1" id="KW-0472">Membrane</keyword>
<evidence type="ECO:0000259" key="2">
    <source>
        <dbReference type="Pfam" id="PF01478"/>
    </source>
</evidence>
<dbReference type="Pfam" id="PF01478">
    <property type="entry name" value="Peptidase_A24"/>
    <property type="match status" value="1"/>
</dbReference>
<feature type="transmembrane region" description="Helical" evidence="1">
    <location>
        <begin position="152"/>
        <end position="169"/>
    </location>
</feature>
<organism evidence="3 4">
    <name type="scientific">Senegalimassilia anaerobia</name>
    <dbReference type="NCBI Taxonomy" id="1473216"/>
    <lineage>
        <taxon>Bacteria</taxon>
        <taxon>Bacillati</taxon>
        <taxon>Actinomycetota</taxon>
        <taxon>Coriobacteriia</taxon>
        <taxon>Coriobacteriales</taxon>
        <taxon>Coriobacteriaceae</taxon>
        <taxon>Senegalimassilia</taxon>
    </lineage>
</organism>
<keyword evidence="1" id="KW-1133">Transmembrane helix</keyword>
<gene>
    <name evidence="3" type="ORF">C1880_04750</name>
</gene>
<accession>A0A369LAS7</accession>